<feature type="domain" description="2EXR" evidence="1">
    <location>
        <begin position="16"/>
        <end position="98"/>
    </location>
</feature>
<keyword evidence="3" id="KW-1185">Reference proteome</keyword>
<dbReference type="AlphaFoldDB" id="A0A4Z1JQX8"/>
<name>A0A4Z1JQX8_9HELO</name>
<dbReference type="Pfam" id="PF20150">
    <property type="entry name" value="2EXR"/>
    <property type="match status" value="1"/>
</dbReference>
<dbReference type="PANTHER" id="PTHR35910:SF6">
    <property type="entry name" value="2EXR DOMAIN-CONTAINING PROTEIN"/>
    <property type="match status" value="1"/>
</dbReference>
<dbReference type="EMBL" id="PQXM01000542">
    <property type="protein sequence ID" value="TGO71673.1"/>
    <property type="molecule type" value="Genomic_DNA"/>
</dbReference>
<evidence type="ECO:0000313" key="3">
    <source>
        <dbReference type="Proteomes" id="UP000297229"/>
    </source>
</evidence>
<evidence type="ECO:0000313" key="2">
    <source>
        <dbReference type="EMBL" id="TGO71673.1"/>
    </source>
</evidence>
<dbReference type="PANTHER" id="PTHR35910">
    <property type="entry name" value="2EXR DOMAIN-CONTAINING PROTEIN"/>
    <property type="match status" value="1"/>
</dbReference>
<sequence length="292" mass="34257">MTDLSPRESIMESHRFTLFPKLPMEMKYKIWTLALEPRLVEVRPKEDIDDGFYSTAPLPALLTVCKEWERALKHLYPKYFVRSPDGPGIRFNAQIDTLYLDWKLQEHLTIFLSSISVEEAGKIRFLAMDQYIRWPRVSIGLDYDWDQFPEFKHPLTIDDLLDDYFRHHCHVIVKHNQCMMDLEDLEGLCSAVRHMKKLKELIFVNEDIAWDVDLLIESGVIPQQDELATLTLFKREEVHDLFPKPVETTDSDYRMSIQYYNDDIVDAKEKLLVNPSPATPIGTKELQILQVS</sequence>
<dbReference type="Proteomes" id="UP000297229">
    <property type="component" value="Unassembled WGS sequence"/>
</dbReference>
<protein>
    <recommendedName>
        <fullName evidence="1">2EXR domain-containing protein</fullName>
    </recommendedName>
</protein>
<gene>
    <name evidence="2" type="ORF">BELL_0544g00080</name>
</gene>
<accession>A0A4Z1JQX8</accession>
<comment type="caution">
    <text evidence="2">The sequence shown here is derived from an EMBL/GenBank/DDBJ whole genome shotgun (WGS) entry which is preliminary data.</text>
</comment>
<evidence type="ECO:0000259" key="1">
    <source>
        <dbReference type="Pfam" id="PF20150"/>
    </source>
</evidence>
<reference evidence="2 3" key="1">
    <citation type="submission" date="2017-12" db="EMBL/GenBank/DDBJ databases">
        <title>Comparative genomics of Botrytis spp.</title>
        <authorList>
            <person name="Valero-Jimenez C.A."/>
            <person name="Tapia P."/>
            <person name="Veloso J."/>
            <person name="Silva-Moreno E."/>
            <person name="Staats M."/>
            <person name="Valdes J.H."/>
            <person name="Van Kan J.A.L."/>
        </authorList>
    </citation>
    <scope>NUCLEOTIDE SEQUENCE [LARGE SCALE GENOMIC DNA]</scope>
    <source>
        <strain evidence="2 3">Be9601</strain>
    </source>
</reference>
<proteinExistence type="predicted"/>
<dbReference type="InterPro" id="IPR045518">
    <property type="entry name" value="2EXR"/>
</dbReference>
<organism evidence="2 3">
    <name type="scientific">Botrytis elliptica</name>
    <dbReference type="NCBI Taxonomy" id="278938"/>
    <lineage>
        <taxon>Eukaryota</taxon>
        <taxon>Fungi</taxon>
        <taxon>Dikarya</taxon>
        <taxon>Ascomycota</taxon>
        <taxon>Pezizomycotina</taxon>
        <taxon>Leotiomycetes</taxon>
        <taxon>Helotiales</taxon>
        <taxon>Sclerotiniaceae</taxon>
        <taxon>Botrytis</taxon>
    </lineage>
</organism>